<dbReference type="AlphaFoldDB" id="A0AAD3RI15"/>
<keyword evidence="3" id="KW-1185">Reference proteome</keyword>
<dbReference type="Proteomes" id="UP001279410">
    <property type="component" value="Unassembled WGS sequence"/>
</dbReference>
<accession>A0AAD3RI15</accession>
<name>A0AAD3RI15_LATJO</name>
<evidence type="ECO:0000313" key="3">
    <source>
        <dbReference type="Proteomes" id="UP001279410"/>
    </source>
</evidence>
<feature type="compositionally biased region" description="Low complexity" evidence="1">
    <location>
        <begin position="29"/>
        <end position="40"/>
    </location>
</feature>
<gene>
    <name evidence="2" type="ORF">AKAME5_002258500</name>
</gene>
<feature type="region of interest" description="Disordered" evidence="1">
    <location>
        <begin position="29"/>
        <end position="58"/>
    </location>
</feature>
<proteinExistence type="predicted"/>
<evidence type="ECO:0000313" key="2">
    <source>
        <dbReference type="EMBL" id="GLD71264.1"/>
    </source>
</evidence>
<dbReference type="EMBL" id="BRZM01000550">
    <property type="protein sequence ID" value="GLD71264.1"/>
    <property type="molecule type" value="Genomic_DNA"/>
</dbReference>
<comment type="caution">
    <text evidence="2">The sequence shown here is derived from an EMBL/GenBank/DDBJ whole genome shotgun (WGS) entry which is preliminary data.</text>
</comment>
<protein>
    <submittedName>
        <fullName evidence="2">E3 ubiquitin-protein ligase TRIM21-like protein</fullName>
    </submittedName>
</protein>
<reference evidence="2" key="1">
    <citation type="submission" date="2022-08" db="EMBL/GenBank/DDBJ databases">
        <title>Genome sequencing of akame (Lates japonicus).</title>
        <authorList>
            <person name="Hashiguchi Y."/>
            <person name="Takahashi H."/>
        </authorList>
    </citation>
    <scope>NUCLEOTIDE SEQUENCE</scope>
    <source>
        <strain evidence="2">Kochi</strain>
    </source>
</reference>
<evidence type="ECO:0000256" key="1">
    <source>
        <dbReference type="SAM" id="MobiDB-lite"/>
    </source>
</evidence>
<organism evidence="2 3">
    <name type="scientific">Lates japonicus</name>
    <name type="common">Japanese lates</name>
    <dbReference type="NCBI Taxonomy" id="270547"/>
    <lineage>
        <taxon>Eukaryota</taxon>
        <taxon>Metazoa</taxon>
        <taxon>Chordata</taxon>
        <taxon>Craniata</taxon>
        <taxon>Vertebrata</taxon>
        <taxon>Euteleostomi</taxon>
        <taxon>Actinopterygii</taxon>
        <taxon>Neopterygii</taxon>
        <taxon>Teleostei</taxon>
        <taxon>Neoteleostei</taxon>
        <taxon>Acanthomorphata</taxon>
        <taxon>Carangaria</taxon>
        <taxon>Carangaria incertae sedis</taxon>
        <taxon>Centropomidae</taxon>
        <taxon>Lates</taxon>
    </lineage>
</organism>
<sequence>MCKEVFTTRPDLKVNTFISEMVAQFRQEAQQKASSSSEQQVANQKFPVTPALEPNQGPSPAWCGLTSYCRDYLSSWL</sequence>